<organism evidence="2 3">
    <name type="scientific">Vigna unguiculata</name>
    <name type="common">Cowpea</name>
    <dbReference type="NCBI Taxonomy" id="3917"/>
    <lineage>
        <taxon>Eukaryota</taxon>
        <taxon>Viridiplantae</taxon>
        <taxon>Streptophyta</taxon>
        <taxon>Embryophyta</taxon>
        <taxon>Tracheophyta</taxon>
        <taxon>Spermatophyta</taxon>
        <taxon>Magnoliopsida</taxon>
        <taxon>eudicotyledons</taxon>
        <taxon>Gunneridae</taxon>
        <taxon>Pentapetalae</taxon>
        <taxon>rosids</taxon>
        <taxon>fabids</taxon>
        <taxon>Fabales</taxon>
        <taxon>Fabaceae</taxon>
        <taxon>Papilionoideae</taxon>
        <taxon>50 kb inversion clade</taxon>
        <taxon>NPAAA clade</taxon>
        <taxon>indigoferoid/millettioid clade</taxon>
        <taxon>Phaseoleae</taxon>
        <taxon>Vigna</taxon>
    </lineage>
</organism>
<dbReference type="InterPro" id="IPR011989">
    <property type="entry name" value="ARM-like"/>
</dbReference>
<dbReference type="Proteomes" id="UP000501690">
    <property type="component" value="Linkage Group LG2"/>
</dbReference>
<protein>
    <submittedName>
        <fullName evidence="2">Armadillo-type fold</fullName>
    </submittedName>
</protein>
<dbReference type="InterPro" id="IPR013328">
    <property type="entry name" value="6PGD_dom2"/>
</dbReference>
<dbReference type="InterPro" id="IPR016024">
    <property type="entry name" value="ARM-type_fold"/>
</dbReference>
<sequence>MEWNPQTLQFLSECFLHTLSPAPEPRRRVESSLVDASDRPNYGLVVLRLVAETSVDEQIRQAVAVNELQESRTQQGSHNESEGMWGSEEGFELEVEGGELAEASLFGRLRRLFFLQPPPTGTFLRVPPRVQYCLQALQKCLGCDKLVIKHAGLDLKQFVEGIREGVVGSKALEIFGERMIEGDFRPGGFVEYQVKDLGMGIDVVEGAEDDDVVVLPGASLWK</sequence>
<proteinExistence type="predicted"/>
<evidence type="ECO:0000259" key="1">
    <source>
        <dbReference type="Pfam" id="PF14833"/>
    </source>
</evidence>
<evidence type="ECO:0000313" key="2">
    <source>
        <dbReference type="EMBL" id="QCD83971.1"/>
    </source>
</evidence>
<evidence type="ECO:0000313" key="3">
    <source>
        <dbReference type="Proteomes" id="UP000501690"/>
    </source>
</evidence>
<dbReference type="EMBL" id="CP039346">
    <property type="protein sequence ID" value="QCD83971.1"/>
    <property type="molecule type" value="Genomic_DNA"/>
</dbReference>
<dbReference type="AlphaFoldDB" id="A0A4D6L639"/>
<feature type="domain" description="3-hydroxyisobutyrate dehydrogenase-like NAD-binding" evidence="1">
    <location>
        <begin position="147"/>
        <end position="206"/>
    </location>
</feature>
<dbReference type="PANTHER" id="PTHR43060:SF13">
    <property type="entry name" value="3-HYDROXYISOBUTYRATE DEHYDROGENASE-LIKE 2, MITOCHONDRIAL-RELATED"/>
    <property type="match status" value="1"/>
</dbReference>
<dbReference type="Pfam" id="PF14833">
    <property type="entry name" value="NAD_binding_11"/>
    <property type="match status" value="1"/>
</dbReference>
<reference evidence="2 3" key="1">
    <citation type="submission" date="2019-04" db="EMBL/GenBank/DDBJ databases">
        <title>An improved genome assembly and genetic linkage map for asparagus bean, Vigna unguiculata ssp. sesquipedialis.</title>
        <authorList>
            <person name="Xia Q."/>
            <person name="Zhang R."/>
            <person name="Dong Y."/>
        </authorList>
    </citation>
    <scope>NUCLEOTIDE SEQUENCE [LARGE SCALE GENOMIC DNA]</scope>
    <source>
        <tissue evidence="2">Leaf</tissue>
    </source>
</reference>
<dbReference type="SUPFAM" id="SSF48179">
    <property type="entry name" value="6-phosphogluconate dehydrogenase C-terminal domain-like"/>
    <property type="match status" value="1"/>
</dbReference>
<dbReference type="GO" id="GO:0051287">
    <property type="term" value="F:NAD binding"/>
    <property type="evidence" value="ECO:0007669"/>
    <property type="project" value="InterPro"/>
</dbReference>
<name>A0A4D6L639_VIGUN</name>
<gene>
    <name evidence="2" type="ORF">DEO72_LG2g4320</name>
</gene>
<dbReference type="InterPro" id="IPR029154">
    <property type="entry name" value="HIBADH-like_NADP-bd"/>
</dbReference>
<keyword evidence="3" id="KW-1185">Reference proteome</keyword>
<dbReference type="Gene3D" id="1.25.10.10">
    <property type="entry name" value="Leucine-rich Repeat Variant"/>
    <property type="match status" value="1"/>
</dbReference>
<dbReference type="SUPFAM" id="SSF48371">
    <property type="entry name" value="ARM repeat"/>
    <property type="match status" value="1"/>
</dbReference>
<dbReference type="InterPro" id="IPR008927">
    <property type="entry name" value="6-PGluconate_DH-like_C_sf"/>
</dbReference>
<dbReference type="Gene3D" id="1.10.1040.10">
    <property type="entry name" value="N-(1-d-carboxylethyl)-l-norvaline Dehydrogenase, domain 2"/>
    <property type="match status" value="1"/>
</dbReference>
<dbReference type="PANTHER" id="PTHR43060">
    <property type="entry name" value="3-HYDROXYISOBUTYRATE DEHYDROGENASE-LIKE 1, MITOCHONDRIAL-RELATED"/>
    <property type="match status" value="1"/>
</dbReference>
<accession>A0A4D6L639</accession>